<organism evidence="2">
    <name type="scientific">uncultured Thermomicrobiales bacterium</name>
    <dbReference type="NCBI Taxonomy" id="1645740"/>
    <lineage>
        <taxon>Bacteria</taxon>
        <taxon>Pseudomonadati</taxon>
        <taxon>Thermomicrobiota</taxon>
        <taxon>Thermomicrobia</taxon>
        <taxon>Thermomicrobiales</taxon>
        <taxon>environmental samples</taxon>
    </lineage>
</organism>
<protein>
    <submittedName>
        <fullName evidence="2">Uncharacterized protein</fullName>
    </submittedName>
</protein>
<accession>A0A6J4V258</accession>
<dbReference type="AlphaFoldDB" id="A0A6J4V258"/>
<feature type="non-terminal residue" evidence="2">
    <location>
        <position position="165"/>
    </location>
</feature>
<evidence type="ECO:0000256" key="1">
    <source>
        <dbReference type="SAM" id="MobiDB-lite"/>
    </source>
</evidence>
<sequence>GDQNHPGEVSARARRHLRRRESLPQGSAGDAAGRDRRDPEGGDRETHRGERAAGGEPGAGLPAPWGEGEGGAVRRGEGDRDRGAEEPQGGGHGRDPRLPHRELPDEGRALRDRQLPGPDRRGAGDGEQGGRGPAPAEPPTGGEDGAATGDERAEAPQAGDAGRGV</sequence>
<feature type="region of interest" description="Disordered" evidence="1">
    <location>
        <begin position="1"/>
        <end position="165"/>
    </location>
</feature>
<feature type="compositionally biased region" description="Basic and acidic residues" evidence="1">
    <location>
        <begin position="32"/>
        <end position="53"/>
    </location>
</feature>
<gene>
    <name evidence="2" type="ORF">AVDCRST_MAG18-1592</name>
</gene>
<evidence type="ECO:0000313" key="2">
    <source>
        <dbReference type="EMBL" id="CAA9567300.1"/>
    </source>
</evidence>
<proteinExistence type="predicted"/>
<feature type="non-terminal residue" evidence="2">
    <location>
        <position position="1"/>
    </location>
</feature>
<feature type="compositionally biased region" description="Basic and acidic residues" evidence="1">
    <location>
        <begin position="92"/>
        <end position="124"/>
    </location>
</feature>
<reference evidence="2" key="1">
    <citation type="submission" date="2020-02" db="EMBL/GenBank/DDBJ databases">
        <authorList>
            <person name="Meier V. D."/>
        </authorList>
    </citation>
    <scope>NUCLEOTIDE SEQUENCE</scope>
    <source>
        <strain evidence="2">AVDCRST_MAG18</strain>
    </source>
</reference>
<feature type="compositionally biased region" description="Basic and acidic residues" evidence="1">
    <location>
        <begin position="72"/>
        <end position="85"/>
    </location>
</feature>
<dbReference type="EMBL" id="CADCWN010000121">
    <property type="protein sequence ID" value="CAA9567300.1"/>
    <property type="molecule type" value="Genomic_DNA"/>
</dbReference>
<name>A0A6J4V258_9BACT</name>